<evidence type="ECO:0000256" key="12">
    <source>
        <dbReference type="ARBA" id="ARBA00023136"/>
    </source>
</evidence>
<sequence>MARLRWLGCEWNIAADDLVVPSALCCMSITAYVGASMMIAVKSERIVRRTFITLPCVLPLALLGAQALASLILGILSSRVLIPSPRSPKAVVSAITGYACILCANAVFIILRITNIVQSEPASRLCALLEKGCYAFFTFTICFICLFWKWRLQKFLSLLIPKYLRSERIAFEKLRDMMSVIFDDHGLAPSDVIAGLILLGHHQFGSIARSPHRNQPIAKESLDAVSSELKTYFSYAMAAYGFPMLDLRSMMRVLGRSLTNLVLRRPSRHSLDIVSVSMRLRCTPDDLIDYDPGGAVYQPAFYVYHSQSTHEVIIAIRGTMSLTDCITDLFCHPTDLVYPGDTLEPNALTGKVHFGMHEAAHWILRRLDEKGILQMLGERGRFIECRIAIIGHSLGAGVATILTMLMRERFRSRIRCMAYAPPGGLLDRTLSESTRDYISAIFLGDDVVPRLSHEAVQDLRGNTIRILDHCQRHKLFVFWNWNTYHVQMFADASFAEQVTCPSTKLYPPANIIQVLAPVRNRFHRRAAGRSFIGKFRDYRRLLSHDRELCERFEKDSYRVRYVSIDDLKTMHRIFVSPKMFTDHLPWKLQEALLAVCEAS</sequence>
<name>A0A7S4KJ84_9EUKA</name>
<feature type="transmembrane region" description="Helical" evidence="15">
    <location>
        <begin position="90"/>
        <end position="111"/>
    </location>
</feature>
<dbReference type="Gene3D" id="3.40.50.1820">
    <property type="entry name" value="alpha/beta hydrolase"/>
    <property type="match status" value="1"/>
</dbReference>
<dbReference type="Pfam" id="PF01764">
    <property type="entry name" value="Lipase_3"/>
    <property type="match status" value="1"/>
</dbReference>
<dbReference type="GO" id="GO:0046872">
    <property type="term" value="F:metal ion binding"/>
    <property type="evidence" value="ECO:0007669"/>
    <property type="project" value="UniProtKB-KW"/>
</dbReference>
<evidence type="ECO:0000256" key="13">
    <source>
        <dbReference type="ARBA" id="ARBA00024531"/>
    </source>
</evidence>
<gene>
    <name evidence="17" type="ORF">NAES01612_LOCUS7524</name>
</gene>
<dbReference type="InterPro" id="IPR002921">
    <property type="entry name" value="Fungal_lipase-type"/>
</dbReference>
<keyword evidence="6" id="KW-0479">Metal-binding</keyword>
<evidence type="ECO:0000256" key="11">
    <source>
        <dbReference type="ARBA" id="ARBA00023098"/>
    </source>
</evidence>
<evidence type="ECO:0000256" key="14">
    <source>
        <dbReference type="ARBA" id="ARBA00026104"/>
    </source>
</evidence>
<evidence type="ECO:0000256" key="8">
    <source>
        <dbReference type="ARBA" id="ARBA00022837"/>
    </source>
</evidence>
<dbReference type="GO" id="GO:0005886">
    <property type="term" value="C:plasma membrane"/>
    <property type="evidence" value="ECO:0007669"/>
    <property type="project" value="UniProtKB-SubCell"/>
</dbReference>
<evidence type="ECO:0000256" key="7">
    <source>
        <dbReference type="ARBA" id="ARBA00022801"/>
    </source>
</evidence>
<evidence type="ECO:0000256" key="9">
    <source>
        <dbReference type="ARBA" id="ARBA00022963"/>
    </source>
</evidence>
<protein>
    <recommendedName>
        <fullName evidence="14">sn-1-specific diacylglycerol lipase</fullName>
        <ecNumber evidence="14">3.1.1.116</ecNumber>
    </recommendedName>
</protein>
<feature type="transmembrane region" description="Helical" evidence="15">
    <location>
        <begin position="132"/>
        <end position="150"/>
    </location>
</feature>
<dbReference type="PANTHER" id="PTHR45792">
    <property type="entry name" value="DIACYLGLYCEROL LIPASE HOMOLOG-RELATED"/>
    <property type="match status" value="1"/>
</dbReference>
<keyword evidence="9" id="KW-0442">Lipid degradation</keyword>
<evidence type="ECO:0000256" key="4">
    <source>
        <dbReference type="ARBA" id="ARBA00022553"/>
    </source>
</evidence>
<keyword evidence="3" id="KW-1003">Cell membrane</keyword>
<reference evidence="17" key="1">
    <citation type="submission" date="2021-01" db="EMBL/GenBank/DDBJ databases">
        <authorList>
            <person name="Corre E."/>
            <person name="Pelletier E."/>
            <person name="Niang G."/>
            <person name="Scheremetjew M."/>
            <person name="Finn R."/>
            <person name="Kale V."/>
            <person name="Holt S."/>
            <person name="Cochrane G."/>
            <person name="Meng A."/>
            <person name="Brown T."/>
            <person name="Cohen L."/>
        </authorList>
    </citation>
    <scope>NUCLEOTIDE SEQUENCE</scope>
    <source>
        <strain evidence="17">SoJaBio B1-5/56/2</strain>
    </source>
</reference>
<evidence type="ECO:0000256" key="3">
    <source>
        <dbReference type="ARBA" id="ARBA00022475"/>
    </source>
</evidence>
<dbReference type="EMBL" id="HBKR01011302">
    <property type="protein sequence ID" value="CAE2296785.1"/>
    <property type="molecule type" value="Transcribed_RNA"/>
</dbReference>
<keyword evidence="12 15" id="KW-0472">Membrane</keyword>
<keyword evidence="10 15" id="KW-1133">Transmembrane helix</keyword>
<evidence type="ECO:0000256" key="10">
    <source>
        <dbReference type="ARBA" id="ARBA00022989"/>
    </source>
</evidence>
<evidence type="ECO:0000256" key="1">
    <source>
        <dbReference type="ARBA" id="ARBA00001913"/>
    </source>
</evidence>
<comment type="subcellular location">
    <subcellularLocation>
        <location evidence="2">Cell membrane</location>
        <topology evidence="2">Multi-pass membrane protein</topology>
    </subcellularLocation>
</comment>
<comment type="catalytic activity">
    <reaction evidence="13">
        <text>a 1,2-diacyl-sn-glycerol + H2O = a 2-acylglycerol + a fatty acid + H(+)</text>
        <dbReference type="Rhea" id="RHEA:33275"/>
        <dbReference type="ChEBI" id="CHEBI:15377"/>
        <dbReference type="ChEBI" id="CHEBI:15378"/>
        <dbReference type="ChEBI" id="CHEBI:17389"/>
        <dbReference type="ChEBI" id="CHEBI:17815"/>
        <dbReference type="ChEBI" id="CHEBI:28868"/>
        <dbReference type="EC" id="3.1.1.116"/>
    </reaction>
    <physiologicalReaction direction="left-to-right" evidence="13">
        <dbReference type="Rhea" id="RHEA:33276"/>
    </physiologicalReaction>
</comment>
<dbReference type="PANTHER" id="PTHR45792:SF8">
    <property type="entry name" value="DIACYLGLYCEROL LIPASE-ALPHA"/>
    <property type="match status" value="1"/>
</dbReference>
<keyword evidence="4" id="KW-0597">Phosphoprotein</keyword>
<dbReference type="AlphaFoldDB" id="A0A7S4KJ84"/>
<dbReference type="InterPro" id="IPR029058">
    <property type="entry name" value="AB_hydrolase_fold"/>
</dbReference>
<keyword evidence="11" id="KW-0443">Lipid metabolism</keyword>
<evidence type="ECO:0000256" key="15">
    <source>
        <dbReference type="SAM" id="Phobius"/>
    </source>
</evidence>
<keyword evidence="5 15" id="KW-0812">Transmembrane</keyword>
<keyword evidence="7" id="KW-0378">Hydrolase</keyword>
<comment type="cofactor">
    <cofactor evidence="1">
        <name>Ca(2+)</name>
        <dbReference type="ChEBI" id="CHEBI:29108"/>
    </cofactor>
</comment>
<accession>A0A7S4KJ84</accession>
<dbReference type="SUPFAM" id="SSF53474">
    <property type="entry name" value="alpha/beta-Hydrolases"/>
    <property type="match status" value="1"/>
</dbReference>
<evidence type="ECO:0000256" key="5">
    <source>
        <dbReference type="ARBA" id="ARBA00022692"/>
    </source>
</evidence>
<evidence type="ECO:0000256" key="6">
    <source>
        <dbReference type="ARBA" id="ARBA00022723"/>
    </source>
</evidence>
<evidence type="ECO:0000313" key="17">
    <source>
        <dbReference type="EMBL" id="CAE2296785.1"/>
    </source>
</evidence>
<evidence type="ECO:0000256" key="2">
    <source>
        <dbReference type="ARBA" id="ARBA00004651"/>
    </source>
</evidence>
<dbReference type="EC" id="3.1.1.116" evidence="14"/>
<feature type="transmembrane region" description="Helical" evidence="15">
    <location>
        <begin position="52"/>
        <end position="78"/>
    </location>
</feature>
<evidence type="ECO:0000259" key="16">
    <source>
        <dbReference type="Pfam" id="PF01764"/>
    </source>
</evidence>
<dbReference type="GO" id="GO:0016042">
    <property type="term" value="P:lipid catabolic process"/>
    <property type="evidence" value="ECO:0007669"/>
    <property type="project" value="UniProtKB-KW"/>
</dbReference>
<organism evidence="17">
    <name type="scientific">Paramoeba aestuarina</name>
    <dbReference type="NCBI Taxonomy" id="180227"/>
    <lineage>
        <taxon>Eukaryota</taxon>
        <taxon>Amoebozoa</taxon>
        <taxon>Discosea</taxon>
        <taxon>Flabellinia</taxon>
        <taxon>Dactylopodida</taxon>
        <taxon>Paramoebidae</taxon>
        <taxon>Paramoeba</taxon>
    </lineage>
</organism>
<proteinExistence type="predicted"/>
<keyword evidence="8" id="KW-0106">Calcium</keyword>
<dbReference type="GO" id="GO:0016298">
    <property type="term" value="F:lipase activity"/>
    <property type="evidence" value="ECO:0007669"/>
    <property type="project" value="TreeGrafter"/>
</dbReference>
<feature type="domain" description="Fungal lipase-type" evidence="16">
    <location>
        <begin position="313"/>
        <end position="453"/>
    </location>
</feature>
<dbReference type="CDD" id="cd00519">
    <property type="entry name" value="Lipase_3"/>
    <property type="match status" value="1"/>
</dbReference>
<dbReference type="InterPro" id="IPR052214">
    <property type="entry name" value="DAG_Lipase-Related"/>
</dbReference>
<feature type="transmembrane region" description="Helical" evidence="15">
    <location>
        <begin position="20"/>
        <end position="40"/>
    </location>
</feature>